<gene>
    <name evidence="1" type="ORF">CJ192_02270</name>
</gene>
<dbReference type="Pfam" id="PF06949">
    <property type="entry name" value="DUF1292"/>
    <property type="match status" value="1"/>
</dbReference>
<evidence type="ECO:0000313" key="2">
    <source>
        <dbReference type="Proteomes" id="UP000235658"/>
    </source>
</evidence>
<protein>
    <submittedName>
        <fullName evidence="1">DUF1292 domain-containing protein</fullName>
    </submittedName>
</protein>
<sequence>MGEVMDKIILTDDNNKEVEFNIIDTFGVDDKDYAALEPIDEDFILILEMIKDKDSISFKAISNDREFDEIAKIYEDMKEDKNEH</sequence>
<name>A0A2N6ULB5_9FIRM</name>
<accession>A0A2N6ULB5</accession>
<reference evidence="1 2" key="1">
    <citation type="submission" date="2017-09" db="EMBL/GenBank/DDBJ databases">
        <title>Bacterial strain isolated from the female urinary microbiota.</title>
        <authorList>
            <person name="Thomas-White K."/>
            <person name="Kumar N."/>
            <person name="Forster S."/>
            <person name="Putonti C."/>
            <person name="Lawley T."/>
            <person name="Wolfe A.J."/>
        </authorList>
    </citation>
    <scope>NUCLEOTIDE SEQUENCE [LARGE SCALE GENOMIC DNA]</scope>
    <source>
        <strain evidence="1 2">UMB0204</strain>
    </source>
</reference>
<evidence type="ECO:0000313" key="1">
    <source>
        <dbReference type="EMBL" id="PMC82579.1"/>
    </source>
</evidence>
<dbReference type="EMBL" id="PNHP01000001">
    <property type="protein sequence ID" value="PMC82579.1"/>
    <property type="molecule type" value="Genomic_DNA"/>
</dbReference>
<dbReference type="Proteomes" id="UP000235658">
    <property type="component" value="Unassembled WGS sequence"/>
</dbReference>
<comment type="caution">
    <text evidence="1">The sequence shown here is derived from an EMBL/GenBank/DDBJ whole genome shotgun (WGS) entry which is preliminary data.</text>
</comment>
<proteinExistence type="predicted"/>
<dbReference type="InterPro" id="IPR009711">
    <property type="entry name" value="UPF0473"/>
</dbReference>
<dbReference type="AlphaFoldDB" id="A0A2N6ULB5"/>
<organism evidence="1 2">
    <name type="scientific">Anaerococcus hydrogenalis</name>
    <dbReference type="NCBI Taxonomy" id="33029"/>
    <lineage>
        <taxon>Bacteria</taxon>
        <taxon>Bacillati</taxon>
        <taxon>Bacillota</taxon>
        <taxon>Tissierellia</taxon>
        <taxon>Tissierellales</taxon>
        <taxon>Peptoniphilaceae</taxon>
        <taxon>Anaerococcus</taxon>
    </lineage>
</organism>